<proteinExistence type="predicted"/>
<dbReference type="Proteomes" id="UP001176941">
    <property type="component" value="Chromosome 21"/>
</dbReference>
<sequence length="72" mass="7503">MKTAPGCSPMRAGCSVPLGQTMAKKLLLSAPALRVLCFPSPPSLPCRLPGHEHPAALATKSSPSAPWPSELR</sequence>
<accession>A0ABN8YPQ9</accession>
<reference evidence="2" key="1">
    <citation type="submission" date="2023-04" db="EMBL/GenBank/DDBJ databases">
        <authorList>
            <consortium name="ELIXIR-Norway"/>
        </authorList>
    </citation>
    <scope>NUCLEOTIDE SEQUENCE [LARGE SCALE GENOMIC DNA]</scope>
</reference>
<organism evidence="2 3">
    <name type="scientific">Rangifer tarandus platyrhynchus</name>
    <name type="common">Svalbard reindeer</name>
    <dbReference type="NCBI Taxonomy" id="3082113"/>
    <lineage>
        <taxon>Eukaryota</taxon>
        <taxon>Metazoa</taxon>
        <taxon>Chordata</taxon>
        <taxon>Craniata</taxon>
        <taxon>Vertebrata</taxon>
        <taxon>Euteleostomi</taxon>
        <taxon>Mammalia</taxon>
        <taxon>Eutheria</taxon>
        <taxon>Laurasiatheria</taxon>
        <taxon>Artiodactyla</taxon>
        <taxon>Ruminantia</taxon>
        <taxon>Pecora</taxon>
        <taxon>Cervidae</taxon>
        <taxon>Odocoileinae</taxon>
        <taxon>Rangifer</taxon>
    </lineage>
</organism>
<gene>
    <name evidence="2" type="ORF">MRATA1EN1_LOCUS11529</name>
</gene>
<evidence type="ECO:0000313" key="3">
    <source>
        <dbReference type="Proteomes" id="UP001176941"/>
    </source>
</evidence>
<dbReference type="EMBL" id="OX459957">
    <property type="protein sequence ID" value="CAI9162567.1"/>
    <property type="molecule type" value="Genomic_DNA"/>
</dbReference>
<evidence type="ECO:0000256" key="1">
    <source>
        <dbReference type="SAM" id="MobiDB-lite"/>
    </source>
</evidence>
<name>A0ABN8YPQ9_RANTA</name>
<keyword evidence="3" id="KW-1185">Reference proteome</keyword>
<feature type="region of interest" description="Disordered" evidence="1">
    <location>
        <begin position="49"/>
        <end position="72"/>
    </location>
</feature>
<protein>
    <submittedName>
        <fullName evidence="2">Uncharacterized protein</fullName>
    </submittedName>
</protein>
<evidence type="ECO:0000313" key="2">
    <source>
        <dbReference type="EMBL" id="CAI9162567.1"/>
    </source>
</evidence>